<comment type="caution">
    <text evidence="1">The sequence shown here is derived from an EMBL/GenBank/DDBJ whole genome shotgun (WGS) entry which is preliminary data.</text>
</comment>
<gene>
    <name evidence="1" type="ORF">A0H81_14723</name>
</gene>
<evidence type="ECO:0000313" key="2">
    <source>
        <dbReference type="Proteomes" id="UP000092993"/>
    </source>
</evidence>
<organism evidence="1 2">
    <name type="scientific">Grifola frondosa</name>
    <name type="common">Maitake</name>
    <name type="synonym">Polyporus frondosus</name>
    <dbReference type="NCBI Taxonomy" id="5627"/>
    <lineage>
        <taxon>Eukaryota</taxon>
        <taxon>Fungi</taxon>
        <taxon>Dikarya</taxon>
        <taxon>Basidiomycota</taxon>
        <taxon>Agaricomycotina</taxon>
        <taxon>Agaricomycetes</taxon>
        <taxon>Polyporales</taxon>
        <taxon>Grifolaceae</taxon>
        <taxon>Grifola</taxon>
    </lineage>
</organism>
<proteinExistence type="predicted"/>
<dbReference type="AlphaFoldDB" id="A0A1C7LL14"/>
<reference evidence="1 2" key="1">
    <citation type="submission" date="2016-03" db="EMBL/GenBank/DDBJ databases">
        <title>Whole genome sequencing of Grifola frondosa 9006-11.</title>
        <authorList>
            <person name="Min B."/>
            <person name="Park H."/>
            <person name="Kim J.-G."/>
            <person name="Cho H."/>
            <person name="Oh Y.-L."/>
            <person name="Kong W.-S."/>
            <person name="Choi I.-G."/>
        </authorList>
    </citation>
    <scope>NUCLEOTIDE SEQUENCE [LARGE SCALE GENOMIC DNA]</scope>
    <source>
        <strain evidence="1 2">9006-11</strain>
    </source>
</reference>
<name>A0A1C7LL14_GRIFR</name>
<keyword evidence="2" id="KW-1185">Reference proteome</keyword>
<accession>A0A1C7LL14</accession>
<dbReference type="EMBL" id="LUGG01000047">
    <property type="protein sequence ID" value="OBZ65330.1"/>
    <property type="molecule type" value="Genomic_DNA"/>
</dbReference>
<protein>
    <submittedName>
        <fullName evidence="1">Uncharacterized protein</fullName>
    </submittedName>
</protein>
<sequence length="174" mass="18923">MLPPSRGIPQPAIAHHVKVPLADPYIFFVIIVISTKRANNSIAQTASHAFPVQHHPAPIPSLSFLPDLSPNSFSSASDAMPPRAIQALRSLVLHFSCYGCAVVPPPPPPPPCSQRARSHTLVPPTSPPHASVSIDPYEEFCSLMAGDDTRLSRRHADHVFLVPFAIVHPYRDVK</sequence>
<evidence type="ECO:0000313" key="1">
    <source>
        <dbReference type="EMBL" id="OBZ65330.1"/>
    </source>
</evidence>
<dbReference type="Proteomes" id="UP000092993">
    <property type="component" value="Unassembled WGS sequence"/>
</dbReference>